<proteinExistence type="predicted"/>
<dbReference type="Proteomes" id="UP000254889">
    <property type="component" value="Chromosome"/>
</dbReference>
<dbReference type="EMBL" id="CP031417">
    <property type="protein sequence ID" value="AXK79402.1"/>
    <property type="molecule type" value="Genomic_DNA"/>
</dbReference>
<keyword evidence="2" id="KW-1185">Reference proteome</keyword>
<accession>A0A345ZR55</accession>
<evidence type="ECO:0000313" key="1">
    <source>
        <dbReference type="EMBL" id="AXK79402.1"/>
    </source>
</evidence>
<reference evidence="1 2" key="1">
    <citation type="submission" date="2018-07" db="EMBL/GenBank/DDBJ databases">
        <authorList>
            <person name="Quirk P.G."/>
            <person name="Krulwich T.A."/>
        </authorList>
    </citation>
    <scope>NUCLEOTIDE SEQUENCE [LARGE SCALE GENOMIC DNA]</scope>
    <source>
        <strain evidence="1 2">CC-BB4</strain>
    </source>
</reference>
<dbReference type="OrthoDB" id="7856223at2"/>
<dbReference type="KEGG" id="ptaw:DW352_02045"/>
<protein>
    <submittedName>
        <fullName evidence="1">Uncharacterized protein</fullName>
    </submittedName>
</protein>
<sequence>MSGAMAVAIVAAAQSPALSQKREAPAAPAGASNVVAAQQANVDGFRSARFGMSEAEVKSAIMKDFGLKADAIREQANPGERTKVLIAKVPELLPGGGVAEASYVIGYQSKKLIQVSISWSKGIDDKMTPEQLFSNSSVLRSHFMGEGFKPDTVATNMPINGGLLMFRGSDAKDRTVMMILQGTLAPGENNQRVLTPTTLLLFYIADAKAPDVYRLPAGSF</sequence>
<evidence type="ECO:0000313" key="2">
    <source>
        <dbReference type="Proteomes" id="UP000254889"/>
    </source>
</evidence>
<dbReference type="AlphaFoldDB" id="A0A345ZR55"/>
<name>A0A345ZR55_9HYPH</name>
<gene>
    <name evidence="1" type="ORF">DW352_02045</name>
</gene>
<organism evidence="1 2">
    <name type="scientific">Pseudolabrys taiwanensis</name>
    <dbReference type="NCBI Taxonomy" id="331696"/>
    <lineage>
        <taxon>Bacteria</taxon>
        <taxon>Pseudomonadati</taxon>
        <taxon>Pseudomonadota</taxon>
        <taxon>Alphaproteobacteria</taxon>
        <taxon>Hyphomicrobiales</taxon>
        <taxon>Xanthobacteraceae</taxon>
        <taxon>Pseudolabrys</taxon>
    </lineage>
</organism>